<dbReference type="AlphaFoldDB" id="A0AAV0Y821"/>
<comment type="caution">
    <text evidence="2">The sequence shown here is derived from an EMBL/GenBank/DDBJ whole genome shotgun (WGS) entry which is preliminary data.</text>
</comment>
<name>A0AAV0Y821_9HEMI</name>
<protein>
    <recommendedName>
        <fullName evidence="1">HAT C-terminal dimerisation domain-containing protein</fullName>
    </recommendedName>
</protein>
<dbReference type="EMBL" id="CARXXK010001628">
    <property type="protein sequence ID" value="CAI6377015.1"/>
    <property type="molecule type" value="Genomic_DNA"/>
</dbReference>
<accession>A0AAV0Y821</accession>
<evidence type="ECO:0000313" key="2">
    <source>
        <dbReference type="EMBL" id="CAI6377015.1"/>
    </source>
</evidence>
<dbReference type="InterPro" id="IPR008906">
    <property type="entry name" value="HATC_C_dom"/>
</dbReference>
<dbReference type="Proteomes" id="UP001160148">
    <property type="component" value="Unassembled WGS sequence"/>
</dbReference>
<evidence type="ECO:0000259" key="1">
    <source>
        <dbReference type="Pfam" id="PF05699"/>
    </source>
</evidence>
<reference evidence="2 3" key="1">
    <citation type="submission" date="2023-01" db="EMBL/GenBank/DDBJ databases">
        <authorList>
            <person name="Whitehead M."/>
        </authorList>
    </citation>
    <scope>NUCLEOTIDE SEQUENCE [LARGE SCALE GENOMIC DNA]</scope>
</reference>
<feature type="domain" description="HAT C-terminal dimerisation" evidence="1">
    <location>
        <begin position="178"/>
        <end position="245"/>
    </location>
</feature>
<dbReference type="Pfam" id="PF05699">
    <property type="entry name" value="Dimer_Tnp_hAT"/>
    <property type="match status" value="1"/>
</dbReference>
<proteinExistence type="predicted"/>
<gene>
    <name evidence="2" type="ORF">MEUPH1_LOCUS30332</name>
</gene>
<organism evidence="2 3">
    <name type="scientific">Macrosiphum euphorbiae</name>
    <name type="common">potato aphid</name>
    <dbReference type="NCBI Taxonomy" id="13131"/>
    <lineage>
        <taxon>Eukaryota</taxon>
        <taxon>Metazoa</taxon>
        <taxon>Ecdysozoa</taxon>
        <taxon>Arthropoda</taxon>
        <taxon>Hexapoda</taxon>
        <taxon>Insecta</taxon>
        <taxon>Pterygota</taxon>
        <taxon>Neoptera</taxon>
        <taxon>Paraneoptera</taxon>
        <taxon>Hemiptera</taxon>
        <taxon>Sternorrhyncha</taxon>
        <taxon>Aphidomorpha</taxon>
        <taxon>Aphidoidea</taxon>
        <taxon>Aphididae</taxon>
        <taxon>Macrosiphini</taxon>
        <taxon>Macrosiphum</taxon>
    </lineage>
</organism>
<dbReference type="SUPFAM" id="SSF53098">
    <property type="entry name" value="Ribonuclease H-like"/>
    <property type="match status" value="1"/>
</dbReference>
<dbReference type="PANTHER" id="PTHR23272">
    <property type="entry name" value="BED FINGER-RELATED"/>
    <property type="match status" value="1"/>
</dbReference>
<dbReference type="InterPro" id="IPR012337">
    <property type="entry name" value="RNaseH-like_sf"/>
</dbReference>
<dbReference type="GO" id="GO:0046983">
    <property type="term" value="F:protein dimerization activity"/>
    <property type="evidence" value="ECO:0007669"/>
    <property type="project" value="InterPro"/>
</dbReference>
<keyword evidence="3" id="KW-1185">Reference proteome</keyword>
<sequence length="252" mass="28332">MYSVNAYPVKTATLALQKQNLTIGDFYAIWLKSTHGLNANGSILAKKIKSLMDKRIQENYLSNSTFLAAIFVDPRYQCLLTPEQQQIAITRLVETWETLLLLKNRDSPIDEFPEITANDKSTIESTIESSQDSTDAFEEFLSSQASLTSNSFASSLTVTSESILNILNGFKNVERISYTADILQYWKTRQLTDPELYQLASVVLAVPATQVSVERSFSGLKFVVSDLRTSLDPELLEAIILIRSNEKFKLCH</sequence>
<evidence type="ECO:0000313" key="3">
    <source>
        <dbReference type="Proteomes" id="UP001160148"/>
    </source>
</evidence>